<gene>
    <name evidence="2" type="ORF">ACFSUL_10825</name>
</gene>
<sequence length="118" mass="13648">MQSNNKGFILPYTLIFLGAVLLLTTAATQIFVAKYKYLANVKEIKEREISELDSRYLGMHRDIGKTGQFVNQFGTVLYKTGEEDGVMTMEFSFKRQSTIFPAVNFVYNKQTKEIKEWE</sequence>
<keyword evidence="1" id="KW-0472">Membrane</keyword>
<protein>
    <submittedName>
        <fullName evidence="2">Uncharacterized protein</fullName>
    </submittedName>
</protein>
<organism evidence="2 3">
    <name type="scientific">Bacillus seohaeanensis</name>
    <dbReference type="NCBI Taxonomy" id="284580"/>
    <lineage>
        <taxon>Bacteria</taxon>
        <taxon>Bacillati</taxon>
        <taxon>Bacillota</taxon>
        <taxon>Bacilli</taxon>
        <taxon>Bacillales</taxon>
        <taxon>Bacillaceae</taxon>
        <taxon>Bacillus</taxon>
    </lineage>
</organism>
<evidence type="ECO:0000256" key="1">
    <source>
        <dbReference type="SAM" id="Phobius"/>
    </source>
</evidence>
<reference evidence="3" key="1">
    <citation type="journal article" date="2019" name="Int. J. Syst. Evol. Microbiol.">
        <title>The Global Catalogue of Microorganisms (GCM) 10K type strain sequencing project: providing services to taxonomists for standard genome sequencing and annotation.</title>
        <authorList>
            <consortium name="The Broad Institute Genomics Platform"/>
            <consortium name="The Broad Institute Genome Sequencing Center for Infectious Disease"/>
            <person name="Wu L."/>
            <person name="Ma J."/>
        </authorList>
    </citation>
    <scope>NUCLEOTIDE SEQUENCE [LARGE SCALE GENOMIC DNA]</scope>
    <source>
        <strain evidence="3">KCTC 3913</strain>
    </source>
</reference>
<proteinExistence type="predicted"/>
<accession>A0ABW5RRD2</accession>
<name>A0ABW5RRD2_9BACI</name>
<dbReference type="RefSeq" id="WP_377935275.1">
    <property type="nucleotide sequence ID" value="NZ_JBHUMF010000027.1"/>
</dbReference>
<evidence type="ECO:0000313" key="2">
    <source>
        <dbReference type="EMBL" id="MFD2681237.1"/>
    </source>
</evidence>
<keyword evidence="1" id="KW-1133">Transmembrane helix</keyword>
<dbReference type="EMBL" id="JBHUMF010000027">
    <property type="protein sequence ID" value="MFD2681237.1"/>
    <property type="molecule type" value="Genomic_DNA"/>
</dbReference>
<feature type="transmembrane region" description="Helical" evidence="1">
    <location>
        <begin position="12"/>
        <end position="32"/>
    </location>
</feature>
<keyword evidence="1" id="KW-0812">Transmembrane</keyword>
<dbReference type="Proteomes" id="UP001597506">
    <property type="component" value="Unassembled WGS sequence"/>
</dbReference>
<keyword evidence="3" id="KW-1185">Reference proteome</keyword>
<evidence type="ECO:0000313" key="3">
    <source>
        <dbReference type="Proteomes" id="UP001597506"/>
    </source>
</evidence>
<comment type="caution">
    <text evidence="2">The sequence shown here is derived from an EMBL/GenBank/DDBJ whole genome shotgun (WGS) entry which is preliminary data.</text>
</comment>